<feature type="transmembrane region" description="Helical" evidence="6">
    <location>
        <begin position="499"/>
        <end position="516"/>
    </location>
</feature>
<evidence type="ECO:0000313" key="10">
    <source>
        <dbReference type="Proteomes" id="UP000199564"/>
    </source>
</evidence>
<keyword evidence="5 6" id="KW-0472">Membrane</keyword>
<dbReference type="Pfam" id="PF13567">
    <property type="entry name" value="DUF4131"/>
    <property type="match status" value="1"/>
</dbReference>
<dbReference type="InterPro" id="IPR025405">
    <property type="entry name" value="DUF4131"/>
</dbReference>
<gene>
    <name evidence="9" type="ORF">SAMN04488519_108155</name>
</gene>
<dbReference type="InterPro" id="IPR052159">
    <property type="entry name" value="Competence_DNA_uptake"/>
</dbReference>
<dbReference type="InterPro" id="IPR004477">
    <property type="entry name" value="ComEC_N"/>
</dbReference>
<feature type="transmembrane region" description="Helical" evidence="6">
    <location>
        <begin position="350"/>
        <end position="370"/>
    </location>
</feature>
<protein>
    <submittedName>
        <fullName evidence="9">Competence protein ComEC</fullName>
    </submittedName>
</protein>
<evidence type="ECO:0000256" key="1">
    <source>
        <dbReference type="ARBA" id="ARBA00004651"/>
    </source>
</evidence>
<dbReference type="NCBIfam" id="TIGR00360">
    <property type="entry name" value="ComEC_N-term"/>
    <property type="match status" value="1"/>
</dbReference>
<dbReference type="RefSeq" id="WP_091654904.1">
    <property type="nucleotide sequence ID" value="NZ_FOVW01000008.1"/>
</dbReference>
<dbReference type="EMBL" id="FOVW01000008">
    <property type="protein sequence ID" value="SFO57002.1"/>
    <property type="molecule type" value="Genomic_DNA"/>
</dbReference>
<evidence type="ECO:0000259" key="7">
    <source>
        <dbReference type="Pfam" id="PF03772"/>
    </source>
</evidence>
<organism evidence="9 10">
    <name type="scientific">Algoriphagus ornithinivorans</name>
    <dbReference type="NCBI Taxonomy" id="226506"/>
    <lineage>
        <taxon>Bacteria</taxon>
        <taxon>Pseudomonadati</taxon>
        <taxon>Bacteroidota</taxon>
        <taxon>Cytophagia</taxon>
        <taxon>Cytophagales</taxon>
        <taxon>Cyclobacteriaceae</taxon>
        <taxon>Algoriphagus</taxon>
    </lineage>
</organism>
<feature type="transmembrane region" description="Helical" evidence="6">
    <location>
        <begin position="32"/>
        <end position="51"/>
    </location>
</feature>
<keyword evidence="10" id="KW-1185">Reference proteome</keyword>
<proteinExistence type="predicted"/>
<keyword evidence="4 6" id="KW-1133">Transmembrane helix</keyword>
<dbReference type="Proteomes" id="UP000199564">
    <property type="component" value="Unassembled WGS sequence"/>
</dbReference>
<evidence type="ECO:0000259" key="8">
    <source>
        <dbReference type="Pfam" id="PF13567"/>
    </source>
</evidence>
<reference evidence="10" key="1">
    <citation type="submission" date="2016-10" db="EMBL/GenBank/DDBJ databases">
        <authorList>
            <person name="Varghese N."/>
            <person name="Submissions S."/>
        </authorList>
    </citation>
    <scope>NUCLEOTIDE SEQUENCE [LARGE SCALE GENOMIC DNA]</scope>
    <source>
        <strain evidence="10">DSM 15282</strain>
    </source>
</reference>
<accession>A0A1I5I8Y6</accession>
<dbReference type="GO" id="GO:0005886">
    <property type="term" value="C:plasma membrane"/>
    <property type="evidence" value="ECO:0007669"/>
    <property type="project" value="UniProtKB-SubCell"/>
</dbReference>
<comment type="subcellular location">
    <subcellularLocation>
        <location evidence="1">Cell membrane</location>
        <topology evidence="1">Multi-pass membrane protein</topology>
    </subcellularLocation>
</comment>
<feature type="domain" description="ComEC/Rec2-related protein" evidence="7">
    <location>
        <begin position="225"/>
        <end position="491"/>
    </location>
</feature>
<feature type="domain" description="DUF4131" evidence="8">
    <location>
        <begin position="30"/>
        <end position="178"/>
    </location>
</feature>
<feature type="transmembrane region" description="Helical" evidence="6">
    <location>
        <begin position="280"/>
        <end position="303"/>
    </location>
</feature>
<sequence length="641" mass="73683">MRFSEFPFLRYLIFFLLGIGLANRDFDFQPIWVGGVLGILWILYVLAILFFKNRIWIAPLAYAQLFLAGVFVVQLHQKPSTEQPILGTPLIAKTLQFDIEKPRSQQNLLQVYAYQRDGKWINSKEKILLYHQDSISLIPESILLIDKAPELVQGPKNPGEFDYKAFLQKKEINYTLFHPGGLKLIDDNHPTSNTWFSPIHWRQGLANLIQSKLADPQAQKVAKALLLGQKDSLDKNIRAEFADAGVMHVLAVSGLHVGILVSVFLFLVKPFKLKEWKLKVYLIAVVIIIWHYAMITGFSPSVVRASVMFTLITLGQMRDRKPSIFNVLAFSAILMIAIDPEVIFEVGFQLSYVAVAGIVLLQPMITRLWLPTSPWIEYLWQLAAVSIAAQLATFPLTVFYFHNFPLWFLPANLLIIPLTFLIMQIGIPFLILGWIPLLSDFLGWVLNSLFQLELWILNLFKNLPVTKLDELTIFPLTMFCVWSLLLIWASWDLFPKKRLVYIACFLTFLWAGNRVINSLIKSNSQLIIYSGNKGFALDYWDGKQLKSWNQGVGVEELDFKIKPNRILNGWGKWPESLQAFSLEKNLLFFPELELLIDVERGMIEHGYASFSKVEYWKENKWIEQEKNAPLEIGNSSVRILF</sequence>
<feature type="transmembrane region" description="Helical" evidence="6">
    <location>
        <begin position="245"/>
        <end position="268"/>
    </location>
</feature>
<feature type="transmembrane region" description="Helical" evidence="6">
    <location>
        <begin position="56"/>
        <end position="75"/>
    </location>
</feature>
<dbReference type="AlphaFoldDB" id="A0A1I5I8Y6"/>
<feature type="transmembrane region" description="Helical" evidence="6">
    <location>
        <begin position="323"/>
        <end position="338"/>
    </location>
</feature>
<feature type="transmembrane region" description="Helical" evidence="6">
    <location>
        <begin position="441"/>
        <end position="460"/>
    </location>
</feature>
<evidence type="ECO:0000256" key="3">
    <source>
        <dbReference type="ARBA" id="ARBA00022692"/>
    </source>
</evidence>
<evidence type="ECO:0000256" key="4">
    <source>
        <dbReference type="ARBA" id="ARBA00022989"/>
    </source>
</evidence>
<keyword evidence="2" id="KW-1003">Cell membrane</keyword>
<feature type="transmembrane region" description="Helical" evidence="6">
    <location>
        <begin position="382"/>
        <end position="401"/>
    </location>
</feature>
<keyword evidence="3 6" id="KW-0812">Transmembrane</keyword>
<dbReference type="STRING" id="226506.SAMN04488519_108155"/>
<feature type="transmembrane region" description="Helical" evidence="6">
    <location>
        <begin position="413"/>
        <end position="435"/>
    </location>
</feature>
<evidence type="ECO:0000256" key="5">
    <source>
        <dbReference type="ARBA" id="ARBA00023136"/>
    </source>
</evidence>
<evidence type="ECO:0000256" key="2">
    <source>
        <dbReference type="ARBA" id="ARBA00022475"/>
    </source>
</evidence>
<feature type="transmembrane region" description="Helical" evidence="6">
    <location>
        <begin position="472"/>
        <end position="493"/>
    </location>
</feature>
<dbReference type="PANTHER" id="PTHR30619">
    <property type="entry name" value="DNA INTERNALIZATION/COMPETENCE PROTEIN COMEC/REC2"/>
    <property type="match status" value="1"/>
</dbReference>
<dbReference type="PANTHER" id="PTHR30619:SF1">
    <property type="entry name" value="RECOMBINATION PROTEIN 2"/>
    <property type="match status" value="1"/>
</dbReference>
<name>A0A1I5I8Y6_9BACT</name>
<dbReference type="Pfam" id="PF03772">
    <property type="entry name" value="Competence"/>
    <property type="match status" value="1"/>
</dbReference>
<evidence type="ECO:0000313" key="9">
    <source>
        <dbReference type="EMBL" id="SFO57002.1"/>
    </source>
</evidence>
<evidence type="ECO:0000256" key="6">
    <source>
        <dbReference type="SAM" id="Phobius"/>
    </source>
</evidence>